<dbReference type="GO" id="GO:0006289">
    <property type="term" value="P:nucleotide-excision repair"/>
    <property type="evidence" value="ECO:0007669"/>
    <property type="project" value="InterPro"/>
</dbReference>
<comment type="caution">
    <text evidence="4">The sequence shown here is derived from an EMBL/GenBank/DDBJ whole genome shotgun (WGS) entry which is preliminary data.</text>
</comment>
<dbReference type="GO" id="GO:0009380">
    <property type="term" value="C:excinuclease repair complex"/>
    <property type="evidence" value="ECO:0007669"/>
    <property type="project" value="TreeGrafter"/>
</dbReference>
<protein>
    <recommendedName>
        <fullName evidence="6">Excinuclease ABC subunit C</fullName>
    </recommendedName>
</protein>
<dbReference type="STRING" id="1802158.A2827_01290"/>
<dbReference type="PANTHER" id="PTHR30562:SF1">
    <property type="entry name" value="UVRABC SYSTEM PROTEIN C"/>
    <property type="match status" value="1"/>
</dbReference>
<proteinExistence type="predicted"/>
<dbReference type="PANTHER" id="PTHR30562">
    <property type="entry name" value="UVRC/OXIDOREDUCTASE"/>
    <property type="match status" value="1"/>
</dbReference>
<dbReference type="SUPFAM" id="SSF82771">
    <property type="entry name" value="GIY-YIG endonuclease"/>
    <property type="match status" value="1"/>
</dbReference>
<dbReference type="Gene3D" id="3.30.420.340">
    <property type="entry name" value="UvrC, RNAse H endonuclease domain"/>
    <property type="match status" value="1"/>
</dbReference>
<dbReference type="InterPro" id="IPR038476">
    <property type="entry name" value="UvrC_RNase_H_dom_sf"/>
</dbReference>
<dbReference type="Pfam" id="PF01541">
    <property type="entry name" value="GIY-YIG"/>
    <property type="match status" value="1"/>
</dbReference>
<organism evidence="4 5">
    <name type="scientific">Candidatus Spechtbacteria bacterium RIFCSPHIGHO2_01_FULL_43_30</name>
    <dbReference type="NCBI Taxonomy" id="1802158"/>
    <lineage>
        <taxon>Bacteria</taxon>
        <taxon>Candidatus Spechtiibacteriota</taxon>
    </lineage>
</organism>
<dbReference type="SUPFAM" id="SSF46600">
    <property type="entry name" value="C-terminal UvrC-binding domain of UvrB"/>
    <property type="match status" value="1"/>
</dbReference>
<dbReference type="Pfam" id="PF02151">
    <property type="entry name" value="UVR"/>
    <property type="match status" value="1"/>
</dbReference>
<evidence type="ECO:0000313" key="5">
    <source>
        <dbReference type="Proteomes" id="UP000177932"/>
    </source>
</evidence>
<evidence type="ECO:0008006" key="6">
    <source>
        <dbReference type="Google" id="ProtNLM"/>
    </source>
</evidence>
<dbReference type="InterPro" id="IPR000305">
    <property type="entry name" value="GIY-YIG_endonuc"/>
</dbReference>
<evidence type="ECO:0000259" key="1">
    <source>
        <dbReference type="PROSITE" id="PS50151"/>
    </source>
</evidence>
<feature type="domain" description="GIY-YIG" evidence="2">
    <location>
        <begin position="15"/>
        <end position="96"/>
    </location>
</feature>
<gene>
    <name evidence="4" type="ORF">A2827_01290</name>
</gene>
<dbReference type="InterPro" id="IPR047296">
    <property type="entry name" value="GIY-YIG_UvrC_Cho"/>
</dbReference>
<name>A0A1G2H6R8_9BACT</name>
<dbReference type="InterPro" id="IPR050066">
    <property type="entry name" value="UvrABC_protein_C"/>
</dbReference>
<feature type="domain" description="UvrC family homology region profile" evidence="3">
    <location>
        <begin position="295"/>
        <end position="377"/>
    </location>
</feature>
<evidence type="ECO:0000259" key="2">
    <source>
        <dbReference type="PROSITE" id="PS50164"/>
    </source>
</evidence>
<evidence type="ECO:0000313" key="4">
    <source>
        <dbReference type="EMBL" id="OGZ58029.1"/>
    </source>
</evidence>
<dbReference type="AlphaFoldDB" id="A0A1G2H6R8"/>
<dbReference type="PROSITE" id="PS50151">
    <property type="entry name" value="UVR"/>
    <property type="match status" value="1"/>
</dbReference>
<dbReference type="PROSITE" id="PS50165">
    <property type="entry name" value="UVRC"/>
    <property type="match status" value="1"/>
</dbReference>
<dbReference type="InterPro" id="IPR035901">
    <property type="entry name" value="GIY-YIG_endonuc_sf"/>
</dbReference>
<sequence>MIDYAKRGNVNKLPAKVGVYLLRDKNNKTIYIGKSTNIKERVKTHLKNSRWSAVPSAANPLSTETKTIGYIITKNEPEALIKESELIKKHKPRYNIMLRDDKQYFYVGFIPQENKTRNKKLKKSPYLTITHQPKTYNHYQEADQHRAEKPVPYIGPFTDGGSIKIVLRYLRKIFPYYTKPHGNLPCQYCHIELCPGPNPNIEECKKNILQIKQILNGRKPRVITSLKKEMKKYSDNLEFEKADIFKRQILALENIFSHNFQMQMANDKSMPEIPIIKTKKFGFEKLGFGWSFGSLEAYDISNIQGKEPVASMVRFDNGKPNKKMYRKFRIRLPEKPDDFAMMREAIRRRLRHPEWPYPDLFLIDGGKGQLSAALSAISLNTGCKISNTRFAALAKQENELFIPGRKESIKLADMDAKLRNLLMYARDESHRFAVTYHRKLHRKKSML</sequence>
<dbReference type="Proteomes" id="UP000177932">
    <property type="component" value="Unassembled WGS sequence"/>
</dbReference>
<dbReference type="CDD" id="cd10434">
    <property type="entry name" value="GIY-YIG_UvrC_Cho"/>
    <property type="match status" value="1"/>
</dbReference>
<dbReference type="EMBL" id="MHOD01000015">
    <property type="protein sequence ID" value="OGZ58029.1"/>
    <property type="molecule type" value="Genomic_DNA"/>
</dbReference>
<dbReference type="GO" id="GO:0009381">
    <property type="term" value="F:excinuclease ABC activity"/>
    <property type="evidence" value="ECO:0007669"/>
    <property type="project" value="InterPro"/>
</dbReference>
<dbReference type="Pfam" id="PF08459">
    <property type="entry name" value="UvrC_RNaseH_dom"/>
    <property type="match status" value="1"/>
</dbReference>
<accession>A0A1G2H6R8</accession>
<dbReference type="InterPro" id="IPR001943">
    <property type="entry name" value="UVR_dom"/>
</dbReference>
<dbReference type="InterPro" id="IPR036876">
    <property type="entry name" value="UVR_dom_sf"/>
</dbReference>
<reference evidence="4 5" key="1">
    <citation type="journal article" date="2016" name="Nat. Commun.">
        <title>Thousands of microbial genomes shed light on interconnected biogeochemical processes in an aquifer system.</title>
        <authorList>
            <person name="Anantharaman K."/>
            <person name="Brown C.T."/>
            <person name="Hug L.A."/>
            <person name="Sharon I."/>
            <person name="Castelle C.J."/>
            <person name="Probst A.J."/>
            <person name="Thomas B.C."/>
            <person name="Singh A."/>
            <person name="Wilkins M.J."/>
            <person name="Karaoz U."/>
            <person name="Brodie E.L."/>
            <person name="Williams K.H."/>
            <person name="Hubbard S.S."/>
            <person name="Banfield J.F."/>
        </authorList>
    </citation>
    <scope>NUCLEOTIDE SEQUENCE [LARGE SCALE GENOMIC DNA]</scope>
</reference>
<dbReference type="PROSITE" id="PS50164">
    <property type="entry name" value="GIY_YIG"/>
    <property type="match status" value="1"/>
</dbReference>
<evidence type="ECO:0000259" key="3">
    <source>
        <dbReference type="PROSITE" id="PS50165"/>
    </source>
</evidence>
<dbReference type="InterPro" id="IPR001162">
    <property type="entry name" value="UvrC_RNase_H_dom"/>
</dbReference>
<dbReference type="SMART" id="SM00465">
    <property type="entry name" value="GIYc"/>
    <property type="match status" value="1"/>
</dbReference>
<dbReference type="Gene3D" id="3.40.1440.10">
    <property type="entry name" value="GIY-YIG endonuclease"/>
    <property type="match status" value="1"/>
</dbReference>
<feature type="domain" description="UVR" evidence="1">
    <location>
        <begin position="220"/>
        <end position="255"/>
    </location>
</feature>